<evidence type="ECO:0000313" key="2">
    <source>
        <dbReference type="Proteomes" id="UP001360560"/>
    </source>
</evidence>
<comment type="caution">
    <text evidence="1">The sequence shown here is derived from an EMBL/GenBank/DDBJ whole genome shotgun (WGS) entry which is preliminary data.</text>
</comment>
<dbReference type="RefSeq" id="XP_064851902.1">
    <property type="nucleotide sequence ID" value="XM_064995830.1"/>
</dbReference>
<evidence type="ECO:0000313" key="1">
    <source>
        <dbReference type="EMBL" id="GMM34902.1"/>
    </source>
</evidence>
<dbReference type="EMBL" id="BTFZ01000004">
    <property type="protein sequence ID" value="GMM34902.1"/>
    <property type="molecule type" value="Genomic_DNA"/>
</dbReference>
<keyword evidence="2" id="KW-1185">Reference proteome</keyword>
<protein>
    <submittedName>
        <fullName evidence="1">Uncharacterized protein</fullName>
    </submittedName>
</protein>
<dbReference type="Proteomes" id="UP001360560">
    <property type="component" value="Unassembled WGS sequence"/>
</dbReference>
<sequence length="72" mass="8250">MNNTIYYFISINCVSLTEDFKNQWNTSDFCIHDDETVLFEEFITKTGTNCINVFTNDFGISDTGARDDCTSI</sequence>
<accession>A0AAV5QJC4</accession>
<name>A0AAV5QJC4_9ASCO</name>
<dbReference type="AlphaFoldDB" id="A0AAV5QJC4"/>
<reference evidence="1 2" key="1">
    <citation type="journal article" date="2023" name="Elife">
        <title>Identification of key yeast species and microbe-microbe interactions impacting larval growth of Drosophila in the wild.</title>
        <authorList>
            <person name="Mure A."/>
            <person name="Sugiura Y."/>
            <person name="Maeda R."/>
            <person name="Honda K."/>
            <person name="Sakurai N."/>
            <person name="Takahashi Y."/>
            <person name="Watada M."/>
            <person name="Katoh T."/>
            <person name="Gotoh A."/>
            <person name="Gotoh Y."/>
            <person name="Taniguchi I."/>
            <person name="Nakamura K."/>
            <person name="Hayashi T."/>
            <person name="Katayama T."/>
            <person name="Uemura T."/>
            <person name="Hattori Y."/>
        </authorList>
    </citation>
    <scope>NUCLEOTIDE SEQUENCE [LARGE SCALE GENOMIC DNA]</scope>
    <source>
        <strain evidence="1 2">SC-9</strain>
    </source>
</reference>
<proteinExistence type="predicted"/>
<organism evidence="1 2">
    <name type="scientific">Saccharomycopsis crataegensis</name>
    <dbReference type="NCBI Taxonomy" id="43959"/>
    <lineage>
        <taxon>Eukaryota</taxon>
        <taxon>Fungi</taxon>
        <taxon>Dikarya</taxon>
        <taxon>Ascomycota</taxon>
        <taxon>Saccharomycotina</taxon>
        <taxon>Saccharomycetes</taxon>
        <taxon>Saccharomycopsidaceae</taxon>
        <taxon>Saccharomycopsis</taxon>
    </lineage>
</organism>
<gene>
    <name evidence="1" type="ORF">DASC09_022270</name>
</gene>
<dbReference type="GeneID" id="90072881"/>